<reference evidence="4" key="1">
    <citation type="journal article" date="2019" name="Int. J. Syst. Evol. Microbiol.">
        <title>The Global Catalogue of Microorganisms (GCM) 10K type strain sequencing project: providing services to taxonomists for standard genome sequencing and annotation.</title>
        <authorList>
            <consortium name="The Broad Institute Genomics Platform"/>
            <consortium name="The Broad Institute Genome Sequencing Center for Infectious Disease"/>
            <person name="Wu L."/>
            <person name="Ma J."/>
        </authorList>
    </citation>
    <scope>NUCLEOTIDE SEQUENCE [LARGE SCALE GENOMIC DNA]</scope>
    <source>
        <strain evidence="4">JCM 17705</strain>
    </source>
</reference>
<proteinExistence type="predicted"/>
<dbReference type="PANTHER" id="PTHR43794:SF11">
    <property type="entry name" value="AMIDOHYDROLASE-RELATED DOMAIN-CONTAINING PROTEIN"/>
    <property type="match status" value="1"/>
</dbReference>
<dbReference type="Pfam" id="PF01979">
    <property type="entry name" value="Amidohydro_1"/>
    <property type="match status" value="1"/>
</dbReference>
<feature type="domain" description="Amidohydrolase-related" evidence="2">
    <location>
        <begin position="53"/>
        <end position="377"/>
    </location>
</feature>
<dbReference type="SUPFAM" id="SSF51556">
    <property type="entry name" value="Metallo-dependent hydrolases"/>
    <property type="match status" value="1"/>
</dbReference>
<dbReference type="InterPro" id="IPR032466">
    <property type="entry name" value="Metal_Hydrolase"/>
</dbReference>
<keyword evidence="1" id="KW-0378">Hydrolase</keyword>
<dbReference type="Gene3D" id="3.20.20.140">
    <property type="entry name" value="Metal-dependent hydrolases"/>
    <property type="match status" value="1"/>
</dbReference>
<evidence type="ECO:0000313" key="3">
    <source>
        <dbReference type="EMBL" id="GAA4330923.1"/>
    </source>
</evidence>
<sequence length="393" mass="43742">MKSFKADYVFPVYADPIKNGIVTVDDAGKIISVTDNPSAAGVKPGDIENLNGIICPGFVNTHCHLELSHLKDKIAQGNGLVNFVKEIITIRRNGEVEADAIAAAEKADQEMYDNGIVAVGDIANTDVSLAIKAKSKLYYHTFVEVLGFLPDKANEIFDNALQLLQKFKPAPASITPHAPYSVSKELFKLIKKHSDANNNLISMHNQECEDENKFYRYKLGNFNELYEFLGVDISHFKPQARNSIQSIIPLLTSNQDILLVHNTCTNLKDIYFIKRFDRNIHWCFCPNANLYIEKRLPKINLFLDQGFNITLGTDSLASNTRLCILNEMRTIQQKFPAITLEKLVQWGTLNGAEFLGIAGEIGSLQAGKTPGLNLISGLDGFKITPDTKVKRLI</sequence>
<dbReference type="InterPro" id="IPR050287">
    <property type="entry name" value="MTA/SAH_deaminase"/>
</dbReference>
<dbReference type="SUPFAM" id="SSF51338">
    <property type="entry name" value="Composite domain of metallo-dependent hydrolases"/>
    <property type="match status" value="1"/>
</dbReference>
<name>A0ABP8GWD8_9SPHI</name>
<dbReference type="InterPro" id="IPR006680">
    <property type="entry name" value="Amidohydro-rel"/>
</dbReference>
<evidence type="ECO:0000259" key="2">
    <source>
        <dbReference type="Pfam" id="PF01979"/>
    </source>
</evidence>
<organism evidence="3 4">
    <name type="scientific">Mucilaginibacter gynuensis</name>
    <dbReference type="NCBI Taxonomy" id="1302236"/>
    <lineage>
        <taxon>Bacteria</taxon>
        <taxon>Pseudomonadati</taxon>
        <taxon>Bacteroidota</taxon>
        <taxon>Sphingobacteriia</taxon>
        <taxon>Sphingobacteriales</taxon>
        <taxon>Sphingobacteriaceae</taxon>
        <taxon>Mucilaginibacter</taxon>
    </lineage>
</organism>
<dbReference type="Proteomes" id="UP001500582">
    <property type="component" value="Unassembled WGS sequence"/>
</dbReference>
<comment type="caution">
    <text evidence="3">The sequence shown here is derived from an EMBL/GenBank/DDBJ whole genome shotgun (WGS) entry which is preliminary data.</text>
</comment>
<dbReference type="RefSeq" id="WP_345212585.1">
    <property type="nucleotide sequence ID" value="NZ_BAABFT010000010.1"/>
</dbReference>
<dbReference type="EMBL" id="BAABFT010000010">
    <property type="protein sequence ID" value="GAA4330923.1"/>
    <property type="molecule type" value="Genomic_DNA"/>
</dbReference>
<accession>A0ABP8GWD8</accession>
<evidence type="ECO:0000256" key="1">
    <source>
        <dbReference type="ARBA" id="ARBA00022801"/>
    </source>
</evidence>
<gene>
    <name evidence="3" type="ORF">GCM10023149_36460</name>
</gene>
<protein>
    <submittedName>
        <fullName evidence="3">Amidohydrolase family protein</fullName>
    </submittedName>
</protein>
<dbReference type="PANTHER" id="PTHR43794">
    <property type="entry name" value="AMINOHYDROLASE SSNA-RELATED"/>
    <property type="match status" value="1"/>
</dbReference>
<dbReference type="InterPro" id="IPR011059">
    <property type="entry name" value="Metal-dep_hydrolase_composite"/>
</dbReference>
<evidence type="ECO:0000313" key="4">
    <source>
        <dbReference type="Proteomes" id="UP001500582"/>
    </source>
</evidence>
<keyword evidence="4" id="KW-1185">Reference proteome</keyword>